<dbReference type="RefSeq" id="WP_078111568.1">
    <property type="nucleotide sequence ID" value="NZ_MTLA01000578.1"/>
</dbReference>
<keyword evidence="3" id="KW-1185">Reference proteome</keyword>
<reference evidence="2 3" key="1">
    <citation type="submission" date="2017-01" db="EMBL/GenBank/DDBJ databases">
        <title>Draft genome sequence of Bacillus oleronius.</title>
        <authorList>
            <person name="Allam M."/>
        </authorList>
    </citation>
    <scope>NUCLEOTIDE SEQUENCE [LARGE SCALE GENOMIC DNA]</scope>
    <source>
        <strain evidence="2 3">DSM 9356</strain>
    </source>
</reference>
<dbReference type="Proteomes" id="UP000189761">
    <property type="component" value="Unassembled WGS sequence"/>
</dbReference>
<evidence type="ECO:0000313" key="2">
    <source>
        <dbReference type="EMBL" id="OOP61207.1"/>
    </source>
</evidence>
<accession>A0A8E2I2F4</accession>
<sequence>MNKIYVKDIINSRIAVSPEKGETLYKFIVNELSTKKPFYLSFSDVEDTTTAFLNKAIGNLYNNFSSEELNKYLSIIDLDDLDKYLLKKVITRAKVDIKNISEIDEV</sequence>
<comment type="caution">
    <text evidence="2">The sequence shown here is derived from an EMBL/GenBank/DDBJ whole genome shotgun (WGS) entry which is preliminary data.</text>
</comment>
<name>A0A8E2I2F4_9BACI</name>
<dbReference type="InterPro" id="IPR025474">
    <property type="entry name" value="DUF4325"/>
</dbReference>
<gene>
    <name evidence="2" type="ORF">BWZ43_25785</name>
</gene>
<evidence type="ECO:0000313" key="3">
    <source>
        <dbReference type="Proteomes" id="UP000189761"/>
    </source>
</evidence>
<dbReference type="Pfam" id="PF14213">
    <property type="entry name" value="DUF4325"/>
    <property type="match status" value="1"/>
</dbReference>
<protein>
    <recommendedName>
        <fullName evidence="1">DUF4325 domain-containing protein</fullName>
    </recommendedName>
</protein>
<feature type="domain" description="DUF4325" evidence="1">
    <location>
        <begin position="21"/>
        <end position="81"/>
    </location>
</feature>
<dbReference type="AlphaFoldDB" id="A0A8E2I2F4"/>
<proteinExistence type="predicted"/>
<organism evidence="2 3">
    <name type="scientific">Heyndrickxia oleronia</name>
    <dbReference type="NCBI Taxonomy" id="38875"/>
    <lineage>
        <taxon>Bacteria</taxon>
        <taxon>Bacillati</taxon>
        <taxon>Bacillota</taxon>
        <taxon>Bacilli</taxon>
        <taxon>Bacillales</taxon>
        <taxon>Bacillaceae</taxon>
        <taxon>Heyndrickxia</taxon>
    </lineage>
</organism>
<dbReference type="EMBL" id="MTLA01000578">
    <property type="protein sequence ID" value="OOP61207.1"/>
    <property type="molecule type" value="Genomic_DNA"/>
</dbReference>
<evidence type="ECO:0000259" key="1">
    <source>
        <dbReference type="Pfam" id="PF14213"/>
    </source>
</evidence>